<accession>A0A972W0V0</accession>
<dbReference type="PANTHER" id="PTHR37421:SF1">
    <property type="entry name" value="UPF0260 PROTEIN YCGN"/>
    <property type="match status" value="1"/>
</dbReference>
<dbReference type="InterPro" id="IPR005358">
    <property type="entry name" value="Puta_zinc/iron-chelating_dom"/>
</dbReference>
<dbReference type="Pfam" id="PF03692">
    <property type="entry name" value="CxxCxxCC"/>
    <property type="match status" value="1"/>
</dbReference>
<protein>
    <recommendedName>
        <fullName evidence="1">UPF0260 protein HQ497_11130</fullName>
    </recommendedName>
</protein>
<comment type="similarity">
    <text evidence="1">Belongs to the UPF0260 family.</text>
</comment>
<comment type="caution">
    <text evidence="2">The sequence shown here is derived from an EMBL/GenBank/DDBJ whole genome shotgun (WGS) entry which is preliminary data.</text>
</comment>
<evidence type="ECO:0000256" key="1">
    <source>
        <dbReference type="HAMAP-Rule" id="MF_00676"/>
    </source>
</evidence>
<dbReference type="InterPro" id="IPR008228">
    <property type="entry name" value="UCP006173"/>
</dbReference>
<proteinExistence type="inferred from homology"/>
<dbReference type="PANTHER" id="PTHR37421">
    <property type="entry name" value="UPF0260 PROTEIN YCGN"/>
    <property type="match status" value="1"/>
</dbReference>
<dbReference type="NCBIfam" id="NF003507">
    <property type="entry name" value="PRK05170.2-5"/>
    <property type="match status" value="1"/>
</dbReference>
<dbReference type="HAMAP" id="MF_00676">
    <property type="entry name" value="UPF0260"/>
    <property type="match status" value="1"/>
</dbReference>
<gene>
    <name evidence="2" type="ORF">HQ497_11130</name>
</gene>
<evidence type="ECO:0000313" key="2">
    <source>
        <dbReference type="EMBL" id="NQV65905.1"/>
    </source>
</evidence>
<reference evidence="2" key="1">
    <citation type="submission" date="2020-05" db="EMBL/GenBank/DDBJ databases">
        <title>Sulfur intermediates as new biogeochemical hubs in an aquatic model microbial ecosystem.</title>
        <authorList>
            <person name="Vigneron A."/>
        </authorList>
    </citation>
    <scope>NUCLEOTIDE SEQUENCE</scope>
    <source>
        <strain evidence="2">Bin.250</strain>
    </source>
</reference>
<dbReference type="Proteomes" id="UP000754644">
    <property type="component" value="Unassembled WGS sequence"/>
</dbReference>
<dbReference type="NCBIfam" id="NF003501">
    <property type="entry name" value="PRK05170.1-5"/>
    <property type="match status" value="1"/>
</dbReference>
<dbReference type="PIRSF" id="PIRSF006173">
    <property type="entry name" value="UCP006173"/>
    <property type="match status" value="1"/>
</dbReference>
<evidence type="ECO:0000313" key="3">
    <source>
        <dbReference type="Proteomes" id="UP000754644"/>
    </source>
</evidence>
<organism evidence="2 3">
    <name type="scientific">SAR86 cluster bacterium</name>
    <dbReference type="NCBI Taxonomy" id="2030880"/>
    <lineage>
        <taxon>Bacteria</taxon>
        <taxon>Pseudomonadati</taxon>
        <taxon>Pseudomonadota</taxon>
        <taxon>Gammaproteobacteria</taxon>
        <taxon>SAR86 cluster</taxon>
    </lineage>
</organism>
<dbReference type="EMBL" id="JABMOJ010000422">
    <property type="protein sequence ID" value="NQV65905.1"/>
    <property type="molecule type" value="Genomic_DNA"/>
</dbReference>
<dbReference type="AlphaFoldDB" id="A0A972W0V0"/>
<sequence>MPFWQTKTLSEMSNPEWESLCDGCARCCMHKLEDEDTGEVHYTSIVCRYLDQDKCQCSDYSQRNVNVPECVLLTPERVDEFAWLPNTCAYRLIAEGKDLYDWHPLVSGDKASVQAAGIAVTGKVVDERSVHPDSHQEYIVRWVEQ</sequence>
<name>A0A972W0V0_9GAMM</name>